<dbReference type="AlphaFoldDB" id="A0A3M2Y9Z5"/>
<sequence length="44" mass="5091">QPLESRWRPNAVPLPVNNRTQGGYTAARITRKRNARYDVNPRLS</sequence>
<dbReference type="EMBL" id="RBNL01002427">
    <property type="protein sequence ID" value="RML72781.1"/>
    <property type="molecule type" value="Genomic_DNA"/>
</dbReference>
<dbReference type="Proteomes" id="UP000282378">
    <property type="component" value="Unassembled WGS sequence"/>
</dbReference>
<organism evidence="2 3">
    <name type="scientific">Pseudomonas syringae pv. maculicola</name>
    <dbReference type="NCBI Taxonomy" id="59511"/>
    <lineage>
        <taxon>Bacteria</taxon>
        <taxon>Pseudomonadati</taxon>
        <taxon>Pseudomonadota</taxon>
        <taxon>Gammaproteobacteria</taxon>
        <taxon>Pseudomonadales</taxon>
        <taxon>Pseudomonadaceae</taxon>
        <taxon>Pseudomonas</taxon>
    </lineage>
</organism>
<feature type="region of interest" description="Disordered" evidence="1">
    <location>
        <begin position="1"/>
        <end position="44"/>
    </location>
</feature>
<accession>A0A3M2Y9Z5</accession>
<reference evidence="2 3" key="1">
    <citation type="submission" date="2018-08" db="EMBL/GenBank/DDBJ databases">
        <title>Recombination of ecologically and evolutionarily significant loci maintains genetic cohesion in the Pseudomonas syringae species complex.</title>
        <authorList>
            <person name="Dillon M."/>
            <person name="Thakur S."/>
            <person name="Almeida R.N.D."/>
            <person name="Weir B.S."/>
            <person name="Guttman D.S."/>
        </authorList>
    </citation>
    <scope>NUCLEOTIDE SEQUENCE [LARGE SCALE GENOMIC DNA]</scope>
    <source>
        <strain evidence="2 3">88_10</strain>
    </source>
</reference>
<comment type="caution">
    <text evidence="2">The sequence shown here is derived from an EMBL/GenBank/DDBJ whole genome shotgun (WGS) entry which is preliminary data.</text>
</comment>
<feature type="non-terminal residue" evidence="2">
    <location>
        <position position="1"/>
    </location>
</feature>
<gene>
    <name evidence="2" type="ORF">APX70_04134</name>
</gene>
<evidence type="ECO:0000313" key="3">
    <source>
        <dbReference type="Proteomes" id="UP000282378"/>
    </source>
</evidence>
<proteinExistence type="predicted"/>
<name>A0A3M2Y9Z5_PSEYM</name>
<evidence type="ECO:0000256" key="1">
    <source>
        <dbReference type="SAM" id="MobiDB-lite"/>
    </source>
</evidence>
<evidence type="ECO:0000313" key="2">
    <source>
        <dbReference type="EMBL" id="RML72781.1"/>
    </source>
</evidence>
<protein>
    <submittedName>
        <fullName evidence="2">Uncharacterized protein</fullName>
    </submittedName>
</protein>